<reference evidence="5" key="1">
    <citation type="submission" date="2021-03" db="EMBL/GenBank/DDBJ databases">
        <authorList>
            <person name="Palmer J.M."/>
        </authorList>
    </citation>
    <scope>NUCLEOTIDE SEQUENCE</scope>
    <source>
        <strain evidence="5">ARV_011</strain>
    </source>
</reference>
<evidence type="ECO:0000313" key="5">
    <source>
        <dbReference type="EMBL" id="KAG7193947.1"/>
    </source>
</evidence>
<sequence length="281" mass="32419">MFGRVVRNNPIYGIARTSRLFSTTPVSFNNILGDLTKPEKEEFDPLLASTNNSNLPRDQITAANDKALQEFYHKEALENQIRSDKYVSPLKRRLFNTNVATNGFFKNEQIVKDKESGKSYKLSLTPEEIDILEPSIYLESYRIKSSTKKATLVNRFVRGMPLLTAINQLHFNPKKMATEVEKLLKQGVSQATELGYNPEGMFIQAIWTGSDGNWVKRLDFKGRGRIGLIKHTYIHVKCILKTEQTSKRLAWEKEQRELANKPRMFLNNEPLNFSVRALYKW</sequence>
<dbReference type="AlphaFoldDB" id="A0A9P7V9Q4"/>
<dbReference type="EMBL" id="JAHMUF010000009">
    <property type="protein sequence ID" value="KAG7193947.1"/>
    <property type="molecule type" value="Genomic_DNA"/>
</dbReference>
<organism evidence="5 6">
    <name type="scientific">Scheffersomyces spartinae</name>
    <dbReference type="NCBI Taxonomy" id="45513"/>
    <lineage>
        <taxon>Eukaryota</taxon>
        <taxon>Fungi</taxon>
        <taxon>Dikarya</taxon>
        <taxon>Ascomycota</taxon>
        <taxon>Saccharomycotina</taxon>
        <taxon>Pichiomycetes</taxon>
        <taxon>Debaryomycetaceae</taxon>
        <taxon>Scheffersomyces</taxon>
    </lineage>
</organism>
<protein>
    <submittedName>
        <fullName evidence="5">54S ribosomal protein L22, mitochondrial</fullName>
    </submittedName>
</protein>
<keyword evidence="2 4" id="KW-0689">Ribosomal protein</keyword>
<evidence type="ECO:0000313" key="6">
    <source>
        <dbReference type="Proteomes" id="UP000790833"/>
    </source>
</evidence>
<dbReference type="OrthoDB" id="416470at2759"/>
<dbReference type="InterPro" id="IPR047867">
    <property type="entry name" value="Ribosomal_uL22_bac/org-type"/>
</dbReference>
<dbReference type="Pfam" id="PF00237">
    <property type="entry name" value="Ribosomal_L22"/>
    <property type="match status" value="1"/>
</dbReference>
<proteinExistence type="inferred from homology"/>
<keyword evidence="3 4" id="KW-0687">Ribonucleoprotein</keyword>
<dbReference type="InterPro" id="IPR001063">
    <property type="entry name" value="Ribosomal_uL22"/>
</dbReference>
<dbReference type="GeneID" id="66118520"/>
<name>A0A9P7V9Q4_9ASCO</name>
<evidence type="ECO:0000256" key="1">
    <source>
        <dbReference type="ARBA" id="ARBA00009451"/>
    </source>
</evidence>
<dbReference type="RefSeq" id="XP_043049494.1">
    <property type="nucleotide sequence ID" value="XM_043195789.1"/>
</dbReference>
<evidence type="ECO:0000256" key="2">
    <source>
        <dbReference type="ARBA" id="ARBA00022980"/>
    </source>
</evidence>
<comment type="similarity">
    <text evidence="1 4">Belongs to the universal ribosomal protein uL22 family.</text>
</comment>
<keyword evidence="6" id="KW-1185">Reference proteome</keyword>
<dbReference type="Gene3D" id="3.90.470.10">
    <property type="entry name" value="Ribosomal protein L22/L17"/>
    <property type="match status" value="1"/>
</dbReference>
<evidence type="ECO:0000256" key="3">
    <source>
        <dbReference type="ARBA" id="ARBA00023274"/>
    </source>
</evidence>
<accession>A0A9P7V9Q4</accession>
<comment type="caution">
    <text evidence="5">The sequence shown here is derived from an EMBL/GenBank/DDBJ whole genome shotgun (WGS) entry which is preliminary data.</text>
</comment>
<dbReference type="SUPFAM" id="SSF54843">
    <property type="entry name" value="Ribosomal protein L22"/>
    <property type="match status" value="1"/>
</dbReference>
<dbReference type="PANTHER" id="PTHR13501">
    <property type="entry name" value="CHLOROPLAST 50S RIBOSOMAL PROTEIN L22-RELATED"/>
    <property type="match status" value="1"/>
</dbReference>
<dbReference type="InterPro" id="IPR036394">
    <property type="entry name" value="Ribosomal_uL22_sf"/>
</dbReference>
<dbReference type="GO" id="GO:0005762">
    <property type="term" value="C:mitochondrial large ribosomal subunit"/>
    <property type="evidence" value="ECO:0007669"/>
    <property type="project" value="TreeGrafter"/>
</dbReference>
<dbReference type="PANTHER" id="PTHR13501:SF8">
    <property type="entry name" value="LARGE RIBOSOMAL SUBUNIT PROTEIN UL22M"/>
    <property type="match status" value="1"/>
</dbReference>
<evidence type="ECO:0000256" key="4">
    <source>
        <dbReference type="RuleBase" id="RU004005"/>
    </source>
</evidence>
<gene>
    <name evidence="5" type="primary">MRPL22</name>
    <name evidence="5" type="ORF">KQ657_005146</name>
</gene>
<dbReference type="GO" id="GO:0006412">
    <property type="term" value="P:translation"/>
    <property type="evidence" value="ECO:0007669"/>
    <property type="project" value="InterPro"/>
</dbReference>
<dbReference type="GO" id="GO:0003735">
    <property type="term" value="F:structural constituent of ribosome"/>
    <property type="evidence" value="ECO:0007669"/>
    <property type="project" value="InterPro"/>
</dbReference>
<dbReference type="Proteomes" id="UP000790833">
    <property type="component" value="Unassembled WGS sequence"/>
</dbReference>